<organism evidence="2 3">
    <name type="scientific">Actinoplanes aureus</name>
    <dbReference type="NCBI Taxonomy" id="2792083"/>
    <lineage>
        <taxon>Bacteria</taxon>
        <taxon>Bacillati</taxon>
        <taxon>Actinomycetota</taxon>
        <taxon>Actinomycetes</taxon>
        <taxon>Micromonosporales</taxon>
        <taxon>Micromonosporaceae</taxon>
        <taxon>Actinoplanes</taxon>
    </lineage>
</organism>
<dbReference type="EMBL" id="JADQTO010000003">
    <property type="protein sequence ID" value="MBG0561495.1"/>
    <property type="molecule type" value="Genomic_DNA"/>
</dbReference>
<proteinExistence type="predicted"/>
<dbReference type="GO" id="GO:0003677">
    <property type="term" value="F:DNA binding"/>
    <property type="evidence" value="ECO:0007669"/>
    <property type="project" value="InterPro"/>
</dbReference>
<evidence type="ECO:0000313" key="3">
    <source>
        <dbReference type="Proteomes" id="UP000598146"/>
    </source>
</evidence>
<gene>
    <name evidence="2" type="ORF">I4J89_08470</name>
</gene>
<dbReference type="AlphaFoldDB" id="A0A931FWL9"/>
<evidence type="ECO:0000259" key="1">
    <source>
        <dbReference type="Pfam" id="PF12728"/>
    </source>
</evidence>
<feature type="domain" description="Helix-turn-helix" evidence="1">
    <location>
        <begin position="7"/>
        <end position="54"/>
    </location>
</feature>
<dbReference type="InterPro" id="IPR041657">
    <property type="entry name" value="HTH_17"/>
</dbReference>
<reference evidence="2" key="1">
    <citation type="submission" date="2020-11" db="EMBL/GenBank/DDBJ databases">
        <title>Isolation and identification of active actinomycetes.</title>
        <authorList>
            <person name="Sun X."/>
        </authorList>
    </citation>
    <scope>NUCLEOTIDE SEQUENCE</scope>
    <source>
        <strain evidence="2">NEAU-A11</strain>
    </source>
</reference>
<dbReference type="InterPro" id="IPR010093">
    <property type="entry name" value="SinI_DNA-bd"/>
</dbReference>
<dbReference type="Proteomes" id="UP000598146">
    <property type="component" value="Unassembled WGS sequence"/>
</dbReference>
<accession>A0A931FWL9</accession>
<name>A0A931FWL9_9ACTN</name>
<keyword evidence="3" id="KW-1185">Reference proteome</keyword>
<comment type="caution">
    <text evidence="2">The sequence shown here is derived from an EMBL/GenBank/DDBJ whole genome shotgun (WGS) entry which is preliminary data.</text>
</comment>
<dbReference type="NCBIfam" id="TIGR01764">
    <property type="entry name" value="excise"/>
    <property type="match status" value="1"/>
</dbReference>
<dbReference type="RefSeq" id="WP_196413280.1">
    <property type="nucleotide sequence ID" value="NZ_JADQTO010000003.1"/>
</dbReference>
<protein>
    <submittedName>
        <fullName evidence="2">Helix-turn-helix domain-containing protein</fullName>
    </submittedName>
</protein>
<evidence type="ECO:0000313" key="2">
    <source>
        <dbReference type="EMBL" id="MBG0561495.1"/>
    </source>
</evidence>
<dbReference type="Pfam" id="PF12728">
    <property type="entry name" value="HTH_17"/>
    <property type="match status" value="1"/>
</dbReference>
<sequence length="402" mass="44505">MARSNNLTTGDAARILGVKTEDVRELIRSGELPAVKLAGKFQIRPEYVAAYRRRKLREQLSESVLSRRALLRAGTSILGVLALNIFYDATKHIVWEKSRAGRDARNLFRLLFSPAAMSGGDAPLFDYALGRRRYDGPGRYHPDNWAAGVAIAAALESRNISVDEFRPNIGLQLAGDIVVAGGPTSTQETSIAWEFEGPSTRQLTRRRDAVVPLRWWGVSNEDDPSVADSMHVGYSMEHVGAVEDQIWPLVDSQTASPEVQTIPSEDSVSVNGRHLAVPYNNYLIVSRLPNFLDPRFPDLVRAHRATPHLTVFEGANGIGTRAVDLLLSAAGLQSLEDAADKLDGARNFQLLFEVYGPSSFPFGLHRFTRIRFVAAHDLSDVDTAAWQEAHRYARARIARPVR</sequence>